<dbReference type="InterPro" id="IPR000847">
    <property type="entry name" value="LysR_HTH_N"/>
</dbReference>
<dbReference type="EMBL" id="JSUQ01000006">
    <property type="protein sequence ID" value="KHQ53844.1"/>
    <property type="molecule type" value="Genomic_DNA"/>
</dbReference>
<dbReference type="PANTHER" id="PTHR30419:SF2">
    <property type="entry name" value="LYSR FAMILY TRANSCRIPTIONAL REGULATOR"/>
    <property type="match status" value="1"/>
</dbReference>
<dbReference type="SUPFAM" id="SSF53850">
    <property type="entry name" value="Periplasmic binding protein-like II"/>
    <property type="match status" value="1"/>
</dbReference>
<evidence type="ECO:0000256" key="4">
    <source>
        <dbReference type="ARBA" id="ARBA00023163"/>
    </source>
</evidence>
<dbReference type="FunFam" id="1.10.10.10:FF:000001">
    <property type="entry name" value="LysR family transcriptional regulator"/>
    <property type="match status" value="1"/>
</dbReference>
<dbReference type="PANTHER" id="PTHR30419">
    <property type="entry name" value="HTH-TYPE TRANSCRIPTIONAL REGULATOR YBHD"/>
    <property type="match status" value="1"/>
</dbReference>
<accession>A0A0B3STR0</accession>
<dbReference type="Gene3D" id="1.10.10.10">
    <property type="entry name" value="Winged helix-like DNA-binding domain superfamily/Winged helix DNA-binding domain"/>
    <property type="match status" value="1"/>
</dbReference>
<dbReference type="SUPFAM" id="SSF46785">
    <property type="entry name" value="Winged helix' DNA-binding domain"/>
    <property type="match status" value="1"/>
</dbReference>
<dbReference type="Proteomes" id="UP000030960">
    <property type="component" value="Unassembled WGS sequence"/>
</dbReference>
<dbReference type="InterPro" id="IPR005119">
    <property type="entry name" value="LysR_subst-bd"/>
</dbReference>
<evidence type="ECO:0000256" key="3">
    <source>
        <dbReference type="ARBA" id="ARBA00023125"/>
    </source>
</evidence>
<evidence type="ECO:0000256" key="1">
    <source>
        <dbReference type="ARBA" id="ARBA00009437"/>
    </source>
</evidence>
<dbReference type="AlphaFoldDB" id="A0A0B3STR0"/>
<sequence>MNGIENPSFDDGLATEKRMHARVLTYVDEVARQGSIRAAADKLNVAASAISRQIKSLEDDLGTPIFNRAPRSLTLTAAGEILLVHIRETLREMDRNLALIEDLKGLRRGEVSVVLMSGLASNIVPRVVMQFRKANPKVAVRLQLMTDPDEMIAAVAEGQSDLAIGFDFPPRPNVRQLAVAMVNLGVVVPPDHPFAGRSSVRLDECADYTMVVADTSMVIRPHLEKLFARSGGRPSDLIETNSIEMMRHLTRLGGCITFLTPFDIETEVAAGQLAFVPVEEFARETQRLILLGPDRNPSALGSVLAEHFRAALG</sequence>
<dbReference type="GO" id="GO:0005829">
    <property type="term" value="C:cytosol"/>
    <property type="evidence" value="ECO:0007669"/>
    <property type="project" value="TreeGrafter"/>
</dbReference>
<evidence type="ECO:0000259" key="5">
    <source>
        <dbReference type="PROSITE" id="PS50931"/>
    </source>
</evidence>
<dbReference type="PROSITE" id="PS50931">
    <property type="entry name" value="HTH_LYSR"/>
    <property type="match status" value="1"/>
</dbReference>
<dbReference type="GO" id="GO:0003700">
    <property type="term" value="F:DNA-binding transcription factor activity"/>
    <property type="evidence" value="ECO:0007669"/>
    <property type="project" value="InterPro"/>
</dbReference>
<dbReference type="PATRIC" id="fig|1515334.3.peg.1844"/>
<dbReference type="STRING" id="561184.SAMN05216376_10121"/>
<feature type="domain" description="HTH lysR-type" evidence="5">
    <location>
        <begin position="19"/>
        <end position="76"/>
    </location>
</feature>
<evidence type="ECO:0000313" key="6">
    <source>
        <dbReference type="EMBL" id="KHQ53844.1"/>
    </source>
</evidence>
<comment type="caution">
    <text evidence="6">The sequence shown here is derived from an EMBL/GenBank/DDBJ whole genome shotgun (WGS) entry which is preliminary data.</text>
</comment>
<comment type="similarity">
    <text evidence="1">Belongs to the LysR transcriptional regulatory family.</text>
</comment>
<reference evidence="6 7" key="1">
    <citation type="submission" date="2014-10" db="EMBL/GenBank/DDBJ databases">
        <title>Genome sequence of Ponticoccus sp. strain UMTAT08 isolated from clonal culture of toxic dinoflagellate Alexandrium tamiyavanichii.</title>
        <authorList>
            <person name="Gan H.Y."/>
            <person name="Muhd D.-D."/>
            <person name="Mohd Noor M.E."/>
            <person name="Yeong Y.S."/>
            <person name="Usup G."/>
        </authorList>
    </citation>
    <scope>NUCLEOTIDE SEQUENCE [LARGE SCALE GENOMIC DNA]</scope>
    <source>
        <strain evidence="6 7">UMTAT08</strain>
    </source>
</reference>
<name>A0A0B3STR0_9RHOB</name>
<evidence type="ECO:0000313" key="7">
    <source>
        <dbReference type="Proteomes" id="UP000030960"/>
    </source>
</evidence>
<gene>
    <name evidence="6" type="ORF">OA50_01833</name>
</gene>
<dbReference type="Pfam" id="PF03466">
    <property type="entry name" value="LysR_substrate"/>
    <property type="match status" value="1"/>
</dbReference>
<proteinExistence type="inferred from homology"/>
<dbReference type="InterPro" id="IPR036388">
    <property type="entry name" value="WH-like_DNA-bd_sf"/>
</dbReference>
<dbReference type="Gene3D" id="3.40.190.290">
    <property type="match status" value="1"/>
</dbReference>
<protein>
    <submittedName>
        <fullName evidence="6">LysR family transcriptional regulator</fullName>
    </submittedName>
</protein>
<organism evidence="6 7">
    <name type="scientific">Mameliella alba</name>
    <dbReference type="NCBI Taxonomy" id="561184"/>
    <lineage>
        <taxon>Bacteria</taxon>
        <taxon>Pseudomonadati</taxon>
        <taxon>Pseudomonadota</taxon>
        <taxon>Alphaproteobacteria</taxon>
        <taxon>Rhodobacterales</taxon>
        <taxon>Roseobacteraceae</taxon>
        <taxon>Mameliella</taxon>
    </lineage>
</organism>
<dbReference type="RefSeq" id="WP_223306180.1">
    <property type="nucleotide sequence ID" value="NZ_JSUQ01000006.1"/>
</dbReference>
<dbReference type="Pfam" id="PF00126">
    <property type="entry name" value="HTH_1"/>
    <property type="match status" value="1"/>
</dbReference>
<dbReference type="PRINTS" id="PR00039">
    <property type="entry name" value="HTHLYSR"/>
</dbReference>
<keyword evidence="3" id="KW-0238">DNA-binding</keyword>
<keyword evidence="7" id="KW-1185">Reference proteome</keyword>
<dbReference type="InterPro" id="IPR036390">
    <property type="entry name" value="WH_DNA-bd_sf"/>
</dbReference>
<dbReference type="InterPro" id="IPR050950">
    <property type="entry name" value="HTH-type_LysR_regulators"/>
</dbReference>
<evidence type="ECO:0000256" key="2">
    <source>
        <dbReference type="ARBA" id="ARBA00023015"/>
    </source>
</evidence>
<keyword evidence="4" id="KW-0804">Transcription</keyword>
<keyword evidence="2" id="KW-0805">Transcription regulation</keyword>
<dbReference type="GO" id="GO:0003677">
    <property type="term" value="F:DNA binding"/>
    <property type="evidence" value="ECO:0007669"/>
    <property type="project" value="UniProtKB-KW"/>
</dbReference>